<dbReference type="EMBL" id="JEMB01002904">
    <property type="protein sequence ID" value="KYF77392.1"/>
    <property type="molecule type" value="Genomic_DNA"/>
</dbReference>
<dbReference type="InterPro" id="IPR052556">
    <property type="entry name" value="PolySynth_Transporter"/>
</dbReference>
<dbReference type="Proteomes" id="UP000075635">
    <property type="component" value="Unassembled WGS sequence"/>
</dbReference>
<feature type="transmembrane region" description="Helical" evidence="5">
    <location>
        <begin position="390"/>
        <end position="412"/>
    </location>
</feature>
<feature type="transmembrane region" description="Helical" evidence="5">
    <location>
        <begin position="336"/>
        <end position="359"/>
    </location>
</feature>
<dbReference type="InterPro" id="IPR002797">
    <property type="entry name" value="Polysacc_synth"/>
</dbReference>
<evidence type="ECO:0000256" key="2">
    <source>
        <dbReference type="ARBA" id="ARBA00022692"/>
    </source>
</evidence>
<keyword evidence="2 5" id="KW-0812">Transmembrane</keyword>
<feature type="transmembrane region" description="Helical" evidence="5">
    <location>
        <begin position="153"/>
        <end position="176"/>
    </location>
</feature>
<proteinExistence type="predicted"/>
<reference evidence="6 7" key="1">
    <citation type="submission" date="2014-02" db="EMBL/GenBank/DDBJ databases">
        <title>The small core and large imbalanced accessory genome model reveals a collaborative survival strategy of Sorangium cellulosum strains in nature.</title>
        <authorList>
            <person name="Han K."/>
            <person name="Peng R."/>
            <person name="Blom J."/>
            <person name="Li Y.-Z."/>
        </authorList>
    </citation>
    <scope>NUCLEOTIDE SEQUENCE [LARGE SCALE GENOMIC DNA]</scope>
    <source>
        <strain evidence="6 7">So0011-07</strain>
    </source>
</reference>
<evidence type="ECO:0000256" key="3">
    <source>
        <dbReference type="ARBA" id="ARBA00022989"/>
    </source>
</evidence>
<dbReference type="PANTHER" id="PTHR43424:SF1">
    <property type="entry name" value="LOCUS PUTATIVE PROTEIN 1-RELATED"/>
    <property type="match status" value="1"/>
</dbReference>
<feature type="transmembrane region" description="Helical" evidence="5">
    <location>
        <begin position="294"/>
        <end position="316"/>
    </location>
</feature>
<feature type="transmembrane region" description="Helical" evidence="5">
    <location>
        <begin position="97"/>
        <end position="117"/>
    </location>
</feature>
<organism evidence="6 7">
    <name type="scientific">Sorangium cellulosum</name>
    <name type="common">Polyangium cellulosum</name>
    <dbReference type="NCBI Taxonomy" id="56"/>
    <lineage>
        <taxon>Bacteria</taxon>
        <taxon>Pseudomonadati</taxon>
        <taxon>Myxococcota</taxon>
        <taxon>Polyangia</taxon>
        <taxon>Polyangiales</taxon>
        <taxon>Polyangiaceae</taxon>
        <taxon>Sorangium</taxon>
    </lineage>
</organism>
<gene>
    <name evidence="6" type="ORF">BE17_47250</name>
</gene>
<sequence length="421" mass="43856">MTSTAIREDSPPPARRSVSGNIALKTVSDLVSRGVRMVLAVVAARLLGPAGFGDYSYAFAVGFLLGELADLGLHMFIAREVARDPGAAIGPLVRLKLAVTLAAGAVGLLVGLLAGAASPRRTLVWLLTAAWLMASFVEMLNQVFRGHQRMEREVLVAVTMAVASFGLGTAALLSGLGALGLAWGLVAGHLIALALAVALAAQLLERRQWSSEGATLPRSFLSEAGPLAVAMIASPLYFQIDLLMLGWMSTPQAVGDMSAVQRVIGGAMMLPGVVRAAVFPAFVASRSASTRRRLAALTFLGLMTAGALMSAGVWWLGGPLVRLLFGPQYASAVLPLQLLTTALVWMVPECAIGPLLFATGQQRSHAALWVTSVLLIAAGDAWAVPAHGAAGAAMVKLVVTLGLVAGEVIVLWRVRDHLGVQ</sequence>
<comment type="subcellular location">
    <subcellularLocation>
        <location evidence="1">Membrane</location>
        <topology evidence="1">Multi-pass membrane protein</topology>
    </subcellularLocation>
</comment>
<feature type="transmembrane region" description="Helical" evidence="5">
    <location>
        <begin position="366"/>
        <end position="384"/>
    </location>
</feature>
<feature type="transmembrane region" description="Helical" evidence="5">
    <location>
        <begin position="225"/>
        <end position="247"/>
    </location>
</feature>
<accession>A0A150RAZ2</accession>
<feature type="transmembrane region" description="Helical" evidence="5">
    <location>
        <begin position="259"/>
        <end position="282"/>
    </location>
</feature>
<dbReference type="CDD" id="cd13128">
    <property type="entry name" value="MATE_Wzx_like"/>
    <property type="match status" value="1"/>
</dbReference>
<dbReference type="GO" id="GO:0016020">
    <property type="term" value="C:membrane"/>
    <property type="evidence" value="ECO:0007669"/>
    <property type="project" value="UniProtKB-SubCell"/>
</dbReference>
<evidence type="ECO:0000313" key="6">
    <source>
        <dbReference type="EMBL" id="KYF77392.1"/>
    </source>
</evidence>
<feature type="transmembrane region" description="Helical" evidence="5">
    <location>
        <begin position="182"/>
        <end position="204"/>
    </location>
</feature>
<dbReference type="Pfam" id="PF01943">
    <property type="entry name" value="Polysacc_synt"/>
    <property type="match status" value="1"/>
</dbReference>
<feature type="transmembrane region" description="Helical" evidence="5">
    <location>
        <begin position="123"/>
        <end position="141"/>
    </location>
</feature>
<dbReference type="PANTHER" id="PTHR43424">
    <property type="entry name" value="LOCUS PUTATIVE PROTEIN 1-RELATED"/>
    <property type="match status" value="1"/>
</dbReference>
<evidence type="ECO:0000256" key="4">
    <source>
        <dbReference type="ARBA" id="ARBA00023136"/>
    </source>
</evidence>
<comment type="caution">
    <text evidence="6">The sequence shown here is derived from an EMBL/GenBank/DDBJ whole genome shotgun (WGS) entry which is preliminary data.</text>
</comment>
<evidence type="ECO:0000256" key="1">
    <source>
        <dbReference type="ARBA" id="ARBA00004141"/>
    </source>
</evidence>
<keyword evidence="4 5" id="KW-0472">Membrane</keyword>
<feature type="transmembrane region" description="Helical" evidence="5">
    <location>
        <begin position="55"/>
        <end position="77"/>
    </location>
</feature>
<dbReference type="AlphaFoldDB" id="A0A150RAZ2"/>
<protein>
    <recommendedName>
        <fullName evidence="8">Polysaccharide biosynthesis protein</fullName>
    </recommendedName>
</protein>
<evidence type="ECO:0000256" key="5">
    <source>
        <dbReference type="SAM" id="Phobius"/>
    </source>
</evidence>
<evidence type="ECO:0000313" key="7">
    <source>
        <dbReference type="Proteomes" id="UP000075635"/>
    </source>
</evidence>
<keyword evidence="3 5" id="KW-1133">Transmembrane helix</keyword>
<name>A0A150RAZ2_SORCE</name>
<evidence type="ECO:0008006" key="8">
    <source>
        <dbReference type="Google" id="ProtNLM"/>
    </source>
</evidence>